<protein>
    <recommendedName>
        <fullName evidence="9">Kinetochore protein SPC25</fullName>
    </recommendedName>
</protein>
<proteinExistence type="inferred from homology"/>
<name>A0A4C1VVQ7_EUMVA</name>
<dbReference type="Pfam" id="PF08234">
    <property type="entry name" value="Spindle_Spc25"/>
    <property type="match status" value="1"/>
</dbReference>
<keyword evidence="8 9" id="KW-0137">Centromere</keyword>
<dbReference type="AlphaFoldDB" id="A0A4C1VVQ7"/>
<evidence type="ECO:0000256" key="7">
    <source>
        <dbReference type="ARBA" id="ARBA00023306"/>
    </source>
</evidence>
<dbReference type="GO" id="GO:0007059">
    <property type="term" value="P:chromosome segregation"/>
    <property type="evidence" value="ECO:0007669"/>
    <property type="project" value="InterPro"/>
</dbReference>
<reference evidence="11 12" key="1">
    <citation type="journal article" date="2019" name="Commun. Biol.">
        <title>The bagworm genome reveals a unique fibroin gene that provides high tensile strength.</title>
        <authorList>
            <person name="Kono N."/>
            <person name="Nakamura H."/>
            <person name="Ohtoshi R."/>
            <person name="Tomita M."/>
            <person name="Numata K."/>
            <person name="Arakawa K."/>
        </authorList>
    </citation>
    <scope>NUCLEOTIDE SEQUENCE [LARGE SCALE GENOMIC DNA]</scope>
</reference>
<dbReference type="Gene3D" id="3.30.457.50">
    <property type="entry name" value="Chromosome segregation protein Spc25"/>
    <property type="match status" value="1"/>
</dbReference>
<accession>A0A4C1VVQ7</accession>
<evidence type="ECO:0000256" key="2">
    <source>
        <dbReference type="ARBA" id="ARBA00006379"/>
    </source>
</evidence>
<evidence type="ECO:0000256" key="1">
    <source>
        <dbReference type="ARBA" id="ARBA00004584"/>
    </source>
</evidence>
<keyword evidence="7 9" id="KW-0131">Cell cycle</keyword>
<keyword evidence="6" id="KW-0175">Coiled coil</keyword>
<keyword evidence="3 9" id="KW-0158">Chromosome</keyword>
<dbReference type="GO" id="GO:0031262">
    <property type="term" value="C:Ndc80 complex"/>
    <property type="evidence" value="ECO:0007669"/>
    <property type="project" value="InterPro"/>
</dbReference>
<feature type="domain" description="Chromosome segregation protein Spc25 C-terminal" evidence="10">
    <location>
        <begin position="103"/>
        <end position="139"/>
    </location>
</feature>
<gene>
    <name evidence="11" type="ORF">EVAR_33788_1</name>
</gene>
<dbReference type="GO" id="GO:0051301">
    <property type="term" value="P:cell division"/>
    <property type="evidence" value="ECO:0007669"/>
    <property type="project" value="UniProtKB-UniRule"/>
</dbReference>
<dbReference type="EMBL" id="BGZK01000409">
    <property type="protein sequence ID" value="GBP41984.1"/>
    <property type="molecule type" value="Genomic_DNA"/>
</dbReference>
<organism evidence="11 12">
    <name type="scientific">Eumeta variegata</name>
    <name type="common">Bagworm moth</name>
    <name type="synonym">Eumeta japonica</name>
    <dbReference type="NCBI Taxonomy" id="151549"/>
    <lineage>
        <taxon>Eukaryota</taxon>
        <taxon>Metazoa</taxon>
        <taxon>Ecdysozoa</taxon>
        <taxon>Arthropoda</taxon>
        <taxon>Hexapoda</taxon>
        <taxon>Insecta</taxon>
        <taxon>Pterygota</taxon>
        <taxon>Neoptera</taxon>
        <taxon>Endopterygota</taxon>
        <taxon>Lepidoptera</taxon>
        <taxon>Glossata</taxon>
        <taxon>Ditrysia</taxon>
        <taxon>Tineoidea</taxon>
        <taxon>Psychidae</taxon>
        <taxon>Oiketicinae</taxon>
        <taxon>Eumeta</taxon>
    </lineage>
</organism>
<evidence type="ECO:0000256" key="4">
    <source>
        <dbReference type="ARBA" id="ARBA00022618"/>
    </source>
</evidence>
<keyword evidence="4 9" id="KW-0132">Cell division</keyword>
<comment type="similarity">
    <text evidence="2 9">Belongs to the SPC25 family.</text>
</comment>
<dbReference type="GO" id="GO:0005634">
    <property type="term" value="C:nucleus"/>
    <property type="evidence" value="ECO:0007669"/>
    <property type="project" value="UniProtKB-SubCell"/>
</dbReference>
<evidence type="ECO:0000256" key="5">
    <source>
        <dbReference type="ARBA" id="ARBA00022776"/>
    </source>
</evidence>
<keyword evidence="9" id="KW-0539">Nucleus</keyword>
<comment type="subcellular location">
    <subcellularLocation>
        <location evidence="1">Chromosome</location>
        <location evidence="1">Centromere</location>
    </subcellularLocation>
    <subcellularLocation>
        <location evidence="9">Nucleus</location>
    </subcellularLocation>
    <subcellularLocation>
        <location evidence="9">Chromosome</location>
        <location evidence="9">Centromere</location>
        <location evidence="9">Kinetochore</location>
    </subcellularLocation>
</comment>
<keyword evidence="5 9" id="KW-0498">Mitosis</keyword>
<dbReference type="OrthoDB" id="6353017at2759"/>
<evidence type="ECO:0000313" key="12">
    <source>
        <dbReference type="Proteomes" id="UP000299102"/>
    </source>
</evidence>
<comment type="function">
    <text evidence="9">Acts as a component of the essential kinetochore-associated NDC80 complex, which is required for chromosome segregation and spindle checkpoint activity.</text>
</comment>
<evidence type="ECO:0000256" key="8">
    <source>
        <dbReference type="ARBA" id="ARBA00023328"/>
    </source>
</evidence>
<evidence type="ECO:0000256" key="6">
    <source>
        <dbReference type="ARBA" id="ARBA00023054"/>
    </source>
</evidence>
<keyword evidence="9" id="KW-0995">Kinetochore</keyword>
<comment type="subunit">
    <text evidence="9">Component of the NDC80 complex.</text>
</comment>
<dbReference type="InterPro" id="IPR013255">
    <property type="entry name" value="Spc25_C"/>
</dbReference>
<evidence type="ECO:0000259" key="10">
    <source>
        <dbReference type="Pfam" id="PF08234"/>
    </source>
</evidence>
<evidence type="ECO:0000256" key="3">
    <source>
        <dbReference type="ARBA" id="ARBA00022454"/>
    </source>
</evidence>
<comment type="caution">
    <text evidence="11">The sequence shown here is derived from an EMBL/GenBank/DDBJ whole genome shotgun (WGS) entry which is preliminary data.</text>
</comment>
<keyword evidence="12" id="KW-1185">Reference proteome</keyword>
<evidence type="ECO:0000256" key="9">
    <source>
        <dbReference type="RuleBase" id="RU367150"/>
    </source>
</evidence>
<dbReference type="Proteomes" id="UP000299102">
    <property type="component" value="Unassembled WGS sequence"/>
</dbReference>
<sequence>MIAGAGWFVKKDVIASDLKAKLRQAQRTFSRADEGPFPSLHNLTPQCERSPGGCLSPRDLLISPPSEDKVTTTTALYQYSNTTSRTCWHIGDETLRLCRHMVFRVVEINPKLTTCEEIQKKLQETNDIIGALCCIRKSFLLLKNN</sequence>
<evidence type="ECO:0000313" key="11">
    <source>
        <dbReference type="EMBL" id="GBP41984.1"/>
    </source>
</evidence>